<protein>
    <submittedName>
        <fullName evidence="1">Uncharacterized protein</fullName>
    </submittedName>
</protein>
<accession>W4FDZ2</accession>
<dbReference type="EMBL" id="KI913226">
    <property type="protein sequence ID" value="ETV65695.1"/>
    <property type="molecule type" value="Genomic_DNA"/>
</dbReference>
<name>W4FDZ2_APHAT</name>
<sequence length="176" mass="19826">MLQLAGYTAEKVAAAVPVITSFEHTLAGVDLIKLGTKYPLLVGSWLKPNAFDIYDQWCGSNDWHHRGVQAHPPSSTHLTPEFRTVNWDFFGKEINGEKVEPTRQTFCLSETHSTMDDLLEQYFIYDRPSTAIATADWLDHSSRANVQTKLSKMLHLLGGPEKPQLHPTLTLDSKSY</sequence>
<dbReference type="OrthoDB" id="6475849at2759"/>
<dbReference type="RefSeq" id="XP_009844802.1">
    <property type="nucleotide sequence ID" value="XM_009846500.1"/>
</dbReference>
<reference evidence="1" key="1">
    <citation type="submission" date="2013-12" db="EMBL/GenBank/DDBJ databases">
        <title>The Genome Sequence of Aphanomyces astaci APO3.</title>
        <authorList>
            <consortium name="The Broad Institute Genomics Platform"/>
            <person name="Russ C."/>
            <person name="Tyler B."/>
            <person name="van West P."/>
            <person name="Dieguez-Uribeondo J."/>
            <person name="Young S.K."/>
            <person name="Zeng Q."/>
            <person name="Gargeya S."/>
            <person name="Fitzgerald M."/>
            <person name="Abouelleil A."/>
            <person name="Alvarado L."/>
            <person name="Chapman S.B."/>
            <person name="Gainer-Dewar J."/>
            <person name="Goldberg J."/>
            <person name="Griggs A."/>
            <person name="Gujja S."/>
            <person name="Hansen M."/>
            <person name="Howarth C."/>
            <person name="Imamovic A."/>
            <person name="Ireland A."/>
            <person name="Larimer J."/>
            <person name="McCowan C."/>
            <person name="Murphy C."/>
            <person name="Pearson M."/>
            <person name="Poon T.W."/>
            <person name="Priest M."/>
            <person name="Roberts A."/>
            <person name="Saif S."/>
            <person name="Shea T."/>
            <person name="Sykes S."/>
            <person name="Wortman J."/>
            <person name="Nusbaum C."/>
            <person name="Birren B."/>
        </authorList>
    </citation>
    <scope>NUCLEOTIDE SEQUENCE [LARGE SCALE GENOMIC DNA]</scope>
    <source>
        <strain evidence="1">APO3</strain>
    </source>
</reference>
<organism evidence="1">
    <name type="scientific">Aphanomyces astaci</name>
    <name type="common">Crayfish plague agent</name>
    <dbReference type="NCBI Taxonomy" id="112090"/>
    <lineage>
        <taxon>Eukaryota</taxon>
        <taxon>Sar</taxon>
        <taxon>Stramenopiles</taxon>
        <taxon>Oomycota</taxon>
        <taxon>Saprolegniomycetes</taxon>
        <taxon>Saprolegniales</taxon>
        <taxon>Verrucalvaceae</taxon>
        <taxon>Aphanomyces</taxon>
    </lineage>
</organism>
<dbReference type="GeneID" id="20819632"/>
<proteinExistence type="predicted"/>
<dbReference type="SUPFAM" id="SSF55486">
    <property type="entry name" value="Metalloproteases ('zincins'), catalytic domain"/>
    <property type="match status" value="1"/>
</dbReference>
<dbReference type="AlphaFoldDB" id="W4FDZ2"/>
<dbReference type="InterPro" id="IPR042089">
    <property type="entry name" value="Peptidase_M13_dom_2"/>
</dbReference>
<dbReference type="Gene3D" id="1.10.1380.10">
    <property type="entry name" value="Neutral endopeptidase , domain2"/>
    <property type="match status" value="1"/>
</dbReference>
<dbReference type="VEuPathDB" id="FungiDB:H257_17636"/>
<gene>
    <name evidence="1" type="ORF">H257_17636</name>
</gene>
<evidence type="ECO:0000313" key="1">
    <source>
        <dbReference type="EMBL" id="ETV65695.1"/>
    </source>
</evidence>